<feature type="compositionally biased region" description="Low complexity" evidence="1">
    <location>
        <begin position="546"/>
        <end position="573"/>
    </location>
</feature>
<feature type="region of interest" description="Disordered" evidence="1">
    <location>
        <begin position="46"/>
        <end position="72"/>
    </location>
</feature>
<feature type="compositionally biased region" description="Basic residues" evidence="1">
    <location>
        <begin position="626"/>
        <end position="638"/>
    </location>
</feature>
<feature type="region of interest" description="Disordered" evidence="1">
    <location>
        <begin position="478"/>
        <end position="600"/>
    </location>
</feature>
<dbReference type="VEuPathDB" id="FungiDB:PTTG_09219"/>
<dbReference type="STRING" id="630390.A0A180G6D2"/>
<dbReference type="EnsemblFungi" id="PTTG_09219-t43_1">
    <property type="protein sequence ID" value="PTTG_09219-t43_1-p1"/>
    <property type="gene ID" value="PTTG_09219"/>
</dbReference>
<accession>A0A180G6D2</accession>
<dbReference type="OrthoDB" id="2507224at2759"/>
<feature type="region of interest" description="Disordered" evidence="1">
    <location>
        <begin position="672"/>
        <end position="779"/>
    </location>
</feature>
<dbReference type="EMBL" id="ADAS02000194">
    <property type="protein sequence ID" value="OAV88245.1"/>
    <property type="molecule type" value="Genomic_DNA"/>
</dbReference>
<reference evidence="2" key="1">
    <citation type="submission" date="2009-11" db="EMBL/GenBank/DDBJ databases">
        <authorList>
            <consortium name="The Broad Institute Genome Sequencing Platform"/>
            <person name="Ward D."/>
            <person name="Feldgarden M."/>
            <person name="Earl A."/>
            <person name="Young S.K."/>
            <person name="Zeng Q."/>
            <person name="Koehrsen M."/>
            <person name="Alvarado L."/>
            <person name="Berlin A."/>
            <person name="Bochicchio J."/>
            <person name="Borenstein D."/>
            <person name="Chapman S.B."/>
            <person name="Chen Z."/>
            <person name="Engels R."/>
            <person name="Freedman E."/>
            <person name="Gellesch M."/>
            <person name="Goldberg J."/>
            <person name="Griggs A."/>
            <person name="Gujja S."/>
            <person name="Heilman E."/>
            <person name="Heiman D."/>
            <person name="Hepburn T."/>
            <person name="Howarth C."/>
            <person name="Jen D."/>
            <person name="Larson L."/>
            <person name="Lewis B."/>
            <person name="Mehta T."/>
            <person name="Park D."/>
            <person name="Pearson M."/>
            <person name="Roberts A."/>
            <person name="Saif S."/>
            <person name="Shea T."/>
            <person name="Shenoy N."/>
            <person name="Sisk P."/>
            <person name="Stolte C."/>
            <person name="Sykes S."/>
            <person name="Thomson T."/>
            <person name="Walk T."/>
            <person name="White J."/>
            <person name="Yandava C."/>
            <person name="Izard J."/>
            <person name="Baranova O.V."/>
            <person name="Blanton J.M."/>
            <person name="Tanner A.C."/>
            <person name="Dewhirst F.E."/>
            <person name="Haas B."/>
            <person name="Nusbaum C."/>
            <person name="Birren B."/>
        </authorList>
    </citation>
    <scope>NUCLEOTIDE SEQUENCE [LARGE SCALE GENOMIC DNA]</scope>
    <source>
        <strain evidence="2">1-1 BBBD Race 1</strain>
    </source>
</reference>
<reference evidence="2" key="2">
    <citation type="submission" date="2016-05" db="EMBL/GenBank/DDBJ databases">
        <title>Comparative analysis highlights variable genome content of wheat rusts and divergence of the mating loci.</title>
        <authorList>
            <person name="Cuomo C.A."/>
            <person name="Bakkeren G."/>
            <person name="Szabo L."/>
            <person name="Khalil H."/>
            <person name="Joly D."/>
            <person name="Goldberg J."/>
            <person name="Young S."/>
            <person name="Zeng Q."/>
            <person name="Fellers J."/>
        </authorList>
    </citation>
    <scope>NUCLEOTIDE SEQUENCE [LARGE SCALE GENOMIC DNA]</scope>
    <source>
        <strain evidence="2">1-1 BBBD Race 1</strain>
    </source>
</reference>
<gene>
    <name evidence="2" type="ORF">PTTG_09219</name>
</gene>
<protein>
    <submittedName>
        <fullName evidence="2 3">Uncharacterized protein</fullName>
    </submittedName>
</protein>
<feature type="compositionally biased region" description="Basic residues" evidence="1">
    <location>
        <begin position="513"/>
        <end position="523"/>
    </location>
</feature>
<feature type="compositionally biased region" description="Basic residues" evidence="1">
    <location>
        <begin position="764"/>
        <end position="779"/>
    </location>
</feature>
<feature type="compositionally biased region" description="Polar residues" evidence="1">
    <location>
        <begin position="731"/>
        <end position="744"/>
    </location>
</feature>
<feature type="compositionally biased region" description="Low complexity" evidence="1">
    <location>
        <begin position="583"/>
        <end position="600"/>
    </location>
</feature>
<name>A0A180G6D2_PUCT1</name>
<dbReference type="Proteomes" id="UP000005240">
    <property type="component" value="Unassembled WGS sequence"/>
</dbReference>
<keyword evidence="4" id="KW-1185">Reference proteome</keyword>
<feature type="region of interest" description="Disordered" evidence="1">
    <location>
        <begin position="614"/>
        <end position="639"/>
    </location>
</feature>
<reference evidence="3" key="4">
    <citation type="submission" date="2025-05" db="UniProtKB">
        <authorList>
            <consortium name="EnsemblFungi"/>
        </authorList>
    </citation>
    <scope>IDENTIFICATION</scope>
    <source>
        <strain evidence="3">isolate 1-1 / race 1 (BBBD)</strain>
    </source>
</reference>
<reference evidence="3 4" key="3">
    <citation type="journal article" date="2017" name="G3 (Bethesda)">
        <title>Comparative analysis highlights variable genome content of wheat rusts and divergence of the mating loci.</title>
        <authorList>
            <person name="Cuomo C.A."/>
            <person name="Bakkeren G."/>
            <person name="Khalil H.B."/>
            <person name="Panwar V."/>
            <person name="Joly D."/>
            <person name="Linning R."/>
            <person name="Sakthikumar S."/>
            <person name="Song X."/>
            <person name="Adiconis X."/>
            <person name="Fan L."/>
            <person name="Goldberg J.M."/>
            <person name="Levin J.Z."/>
            <person name="Young S."/>
            <person name="Zeng Q."/>
            <person name="Anikster Y."/>
            <person name="Bruce M."/>
            <person name="Wang M."/>
            <person name="Yin C."/>
            <person name="McCallum B."/>
            <person name="Szabo L.J."/>
            <person name="Hulbert S."/>
            <person name="Chen X."/>
            <person name="Fellers J.P."/>
        </authorList>
    </citation>
    <scope>NUCLEOTIDE SEQUENCE</scope>
    <source>
        <strain evidence="3">isolate 1-1 / race 1 (BBBD)</strain>
        <strain evidence="4">Isolate 1-1 / race 1 (BBBD)</strain>
    </source>
</reference>
<evidence type="ECO:0000256" key="1">
    <source>
        <dbReference type="SAM" id="MobiDB-lite"/>
    </source>
</evidence>
<evidence type="ECO:0000313" key="4">
    <source>
        <dbReference type="Proteomes" id="UP000005240"/>
    </source>
</evidence>
<feature type="compositionally biased region" description="Basic and acidic residues" evidence="1">
    <location>
        <begin position="718"/>
        <end position="730"/>
    </location>
</feature>
<feature type="region of interest" description="Disordered" evidence="1">
    <location>
        <begin position="78"/>
        <end position="97"/>
    </location>
</feature>
<sequence>MLKGMVQLYAFVKALERDYRMVMGRIPIKYGSQPKNQVAISQSMGWTKPTKQQRAATEEHAAKNNGWPPDTTALLLAESKPKSKRAKTGRPPNSVNIDRNHYTTYASYAASTVKEFSNRCWLAAALESLYAAFSPLWLKEPGGKPTDLFNCVVEHFSSRSTHKMQGINLTRGFLTTGSKALFDVVHKLRPDSFLPGAFASCDLFIKCVLDPKKNKCKVLRSLFLVDEARVFTCPRHKAQVHHPRANQSSTVLRITPSMFDINAISRTNPAELIGLWSTSGLNGSSGLQYKSCFEDSKKKGTRKSKKVQDQAPCVNQMLDECSVISFPEATPPAHLHFQVETATLPDEKDLKSFISKMNWPFKLTVFGAEYTLVSRGLYGHSHYWGHVLRHVNGLLGVWRHDDQMNAGRASMFDAIPGSISGAEENTSWLIYSRSWTPEEVAFVDKSTSQILKDNPQFATQIPFTRMNTLLRLSYNGEVPQNCSEMPDVNKISGESRDELPMAESGGDVQKPRPSLKIRIRRPPKAPMNGDSLSDSAPASAPPPAATPMETTEESATATFDISAAAPAPAVRFAPAKRGRRSEAGTSSTAPAATSVNPSSAKHFRPNEVFAACPPSHSSPVASLPAKAKKVGRPKKAKQVKTSITFRSGPLADADGECMQARSQAYWREAQWGPGQDVEECDGSAPASTVTPADSQPAAAPPRDTPATGNKRVRPIKRTTVDRGLDTERELSSSADQEMPSSSTAAGKVVAFWKIKQSEATKPSKVARRGGRKARGPLAV</sequence>
<organism evidence="2">
    <name type="scientific">Puccinia triticina (isolate 1-1 / race 1 (BBBD))</name>
    <name type="common">Brown leaf rust fungus</name>
    <dbReference type="NCBI Taxonomy" id="630390"/>
    <lineage>
        <taxon>Eukaryota</taxon>
        <taxon>Fungi</taxon>
        <taxon>Dikarya</taxon>
        <taxon>Basidiomycota</taxon>
        <taxon>Pucciniomycotina</taxon>
        <taxon>Pucciniomycetes</taxon>
        <taxon>Pucciniales</taxon>
        <taxon>Pucciniaceae</taxon>
        <taxon>Puccinia</taxon>
    </lineage>
</organism>
<proteinExistence type="predicted"/>
<evidence type="ECO:0000313" key="3">
    <source>
        <dbReference type="EnsemblFungi" id="PTTG_09219-t43_1-p1"/>
    </source>
</evidence>
<dbReference type="AlphaFoldDB" id="A0A180G6D2"/>
<evidence type="ECO:0000313" key="2">
    <source>
        <dbReference type="EMBL" id="OAV88245.1"/>
    </source>
</evidence>
<feature type="compositionally biased region" description="Polar residues" evidence="1">
    <location>
        <begin position="46"/>
        <end position="55"/>
    </location>
</feature>